<evidence type="ECO:0000313" key="17">
    <source>
        <dbReference type="Proteomes" id="UP001162131"/>
    </source>
</evidence>
<evidence type="ECO:0000256" key="9">
    <source>
        <dbReference type="ARBA" id="ARBA00047899"/>
    </source>
</evidence>
<dbReference type="PROSITE" id="PS50011">
    <property type="entry name" value="PROTEIN_KINASE_DOM"/>
    <property type="match status" value="1"/>
</dbReference>
<dbReference type="GO" id="GO:0004674">
    <property type="term" value="F:protein serine/threonine kinase activity"/>
    <property type="evidence" value="ECO:0007669"/>
    <property type="project" value="UniProtKB-KW"/>
</dbReference>
<name>A0AAU9JNS6_9CILI</name>
<feature type="repeat" description="ANK" evidence="11">
    <location>
        <begin position="167"/>
        <end position="199"/>
    </location>
</feature>
<dbReference type="InterPro" id="IPR045270">
    <property type="entry name" value="STKc_AGC"/>
</dbReference>
<comment type="similarity">
    <text evidence="1">Belongs to the protein kinase superfamily. AGC Ser/Thr protein kinase family.</text>
</comment>
<dbReference type="EMBL" id="CAJZBQ010000032">
    <property type="protein sequence ID" value="CAG9322528.1"/>
    <property type="molecule type" value="Genomic_DNA"/>
</dbReference>
<dbReference type="PROSITE" id="PS00107">
    <property type="entry name" value="PROTEIN_KINASE_ATP"/>
    <property type="match status" value="1"/>
</dbReference>
<dbReference type="Gene3D" id="3.30.200.20">
    <property type="entry name" value="Phosphorylase Kinase, domain 1"/>
    <property type="match status" value="1"/>
</dbReference>
<dbReference type="PROSITE" id="PS50297">
    <property type="entry name" value="ANK_REP_REGION"/>
    <property type="match status" value="3"/>
</dbReference>
<feature type="compositionally biased region" description="Basic and acidic residues" evidence="13">
    <location>
        <begin position="1"/>
        <end position="11"/>
    </location>
</feature>
<evidence type="ECO:0000256" key="6">
    <source>
        <dbReference type="ARBA" id="ARBA00022741"/>
    </source>
</evidence>
<dbReference type="EC" id="2.7.11.1" evidence="2"/>
<protein>
    <recommendedName>
        <fullName evidence="2">non-specific serine/threonine protein kinase</fullName>
        <ecNumber evidence="2">2.7.11.1</ecNumber>
    </recommendedName>
</protein>
<keyword evidence="5" id="KW-0808">Transferase</keyword>
<evidence type="ECO:0000259" key="14">
    <source>
        <dbReference type="PROSITE" id="PS50011"/>
    </source>
</evidence>
<dbReference type="InterPro" id="IPR000961">
    <property type="entry name" value="AGC-kinase_C"/>
</dbReference>
<evidence type="ECO:0000256" key="12">
    <source>
        <dbReference type="PROSITE-ProRule" id="PRU10141"/>
    </source>
</evidence>
<dbReference type="Pfam" id="PF12796">
    <property type="entry name" value="Ank_2"/>
    <property type="match status" value="1"/>
</dbReference>
<dbReference type="FunFam" id="3.30.200.20:FF:000524">
    <property type="entry name" value="Non-specific serine/threonine protein kinase"/>
    <property type="match status" value="1"/>
</dbReference>
<dbReference type="InterPro" id="IPR000719">
    <property type="entry name" value="Prot_kinase_dom"/>
</dbReference>
<evidence type="ECO:0000313" key="16">
    <source>
        <dbReference type="EMBL" id="CAG9322528.1"/>
    </source>
</evidence>
<dbReference type="CDD" id="cd05123">
    <property type="entry name" value="STKc_AGC"/>
    <property type="match status" value="1"/>
</dbReference>
<feature type="domain" description="Protein kinase" evidence="14">
    <location>
        <begin position="344"/>
        <end position="600"/>
    </location>
</feature>
<evidence type="ECO:0000259" key="15">
    <source>
        <dbReference type="PROSITE" id="PS51285"/>
    </source>
</evidence>
<evidence type="ECO:0000256" key="3">
    <source>
        <dbReference type="ARBA" id="ARBA00022527"/>
    </source>
</evidence>
<evidence type="ECO:0000256" key="7">
    <source>
        <dbReference type="ARBA" id="ARBA00022777"/>
    </source>
</evidence>
<comment type="catalytic activity">
    <reaction evidence="10">
        <text>L-seryl-[protein] + ATP = O-phospho-L-seryl-[protein] + ADP + H(+)</text>
        <dbReference type="Rhea" id="RHEA:17989"/>
        <dbReference type="Rhea" id="RHEA-COMP:9863"/>
        <dbReference type="Rhea" id="RHEA-COMP:11604"/>
        <dbReference type="ChEBI" id="CHEBI:15378"/>
        <dbReference type="ChEBI" id="CHEBI:29999"/>
        <dbReference type="ChEBI" id="CHEBI:30616"/>
        <dbReference type="ChEBI" id="CHEBI:83421"/>
        <dbReference type="ChEBI" id="CHEBI:456216"/>
        <dbReference type="EC" id="2.7.11.1"/>
    </reaction>
</comment>
<dbReference type="Gene3D" id="1.10.510.10">
    <property type="entry name" value="Transferase(Phosphotransferase) domain 1"/>
    <property type="match status" value="1"/>
</dbReference>
<keyword evidence="8 12" id="KW-0067">ATP-binding</keyword>
<organism evidence="16 17">
    <name type="scientific">Blepharisma stoltei</name>
    <dbReference type="NCBI Taxonomy" id="1481888"/>
    <lineage>
        <taxon>Eukaryota</taxon>
        <taxon>Sar</taxon>
        <taxon>Alveolata</taxon>
        <taxon>Ciliophora</taxon>
        <taxon>Postciliodesmatophora</taxon>
        <taxon>Heterotrichea</taxon>
        <taxon>Heterotrichida</taxon>
        <taxon>Blepharismidae</taxon>
        <taxon>Blepharisma</taxon>
    </lineage>
</organism>
<evidence type="ECO:0000256" key="10">
    <source>
        <dbReference type="ARBA" id="ARBA00048679"/>
    </source>
</evidence>
<dbReference type="PROSITE" id="PS50088">
    <property type="entry name" value="ANK_REPEAT"/>
    <property type="match status" value="3"/>
</dbReference>
<feature type="repeat" description="ANK" evidence="11">
    <location>
        <begin position="235"/>
        <end position="267"/>
    </location>
</feature>
<feature type="domain" description="AGC-kinase C-terminal" evidence="15">
    <location>
        <begin position="601"/>
        <end position="655"/>
    </location>
</feature>
<gene>
    <name evidence="16" type="ORF">BSTOLATCC_MIC31656</name>
</gene>
<keyword evidence="6 12" id="KW-0547">Nucleotide-binding</keyword>
<keyword evidence="4" id="KW-0597">Phosphoprotein</keyword>
<dbReference type="Pfam" id="PF13637">
    <property type="entry name" value="Ank_4"/>
    <property type="match status" value="1"/>
</dbReference>
<dbReference type="SMART" id="SM00220">
    <property type="entry name" value="S_TKc"/>
    <property type="match status" value="1"/>
</dbReference>
<keyword evidence="11" id="KW-0040">ANK repeat</keyword>
<dbReference type="SMART" id="SM00248">
    <property type="entry name" value="ANK"/>
    <property type="match status" value="4"/>
</dbReference>
<evidence type="ECO:0000256" key="11">
    <source>
        <dbReference type="PROSITE-ProRule" id="PRU00023"/>
    </source>
</evidence>
<evidence type="ECO:0000256" key="1">
    <source>
        <dbReference type="ARBA" id="ARBA00009903"/>
    </source>
</evidence>
<evidence type="ECO:0000256" key="13">
    <source>
        <dbReference type="SAM" id="MobiDB-lite"/>
    </source>
</evidence>
<evidence type="ECO:0000256" key="8">
    <source>
        <dbReference type="ARBA" id="ARBA00022840"/>
    </source>
</evidence>
<dbReference type="PRINTS" id="PR01415">
    <property type="entry name" value="ANKYRIN"/>
</dbReference>
<feature type="binding site" evidence="12">
    <location>
        <position position="373"/>
    </location>
    <ligand>
        <name>ATP</name>
        <dbReference type="ChEBI" id="CHEBI:30616"/>
    </ligand>
</feature>
<feature type="region of interest" description="Disordered" evidence="13">
    <location>
        <begin position="1"/>
        <end position="49"/>
    </location>
</feature>
<dbReference type="SUPFAM" id="SSF56112">
    <property type="entry name" value="Protein kinase-like (PK-like)"/>
    <property type="match status" value="1"/>
</dbReference>
<feature type="compositionally biased region" description="Acidic residues" evidence="13">
    <location>
        <begin position="35"/>
        <end position="49"/>
    </location>
</feature>
<feature type="repeat" description="ANK" evidence="11">
    <location>
        <begin position="202"/>
        <end position="234"/>
    </location>
</feature>
<dbReference type="InterPro" id="IPR036770">
    <property type="entry name" value="Ankyrin_rpt-contain_sf"/>
</dbReference>
<dbReference type="InterPro" id="IPR017441">
    <property type="entry name" value="Protein_kinase_ATP_BS"/>
</dbReference>
<reference evidence="16" key="1">
    <citation type="submission" date="2021-09" db="EMBL/GenBank/DDBJ databases">
        <authorList>
            <consortium name="AG Swart"/>
            <person name="Singh M."/>
            <person name="Singh A."/>
            <person name="Seah K."/>
            <person name="Emmerich C."/>
        </authorList>
    </citation>
    <scope>NUCLEOTIDE SEQUENCE</scope>
    <source>
        <strain evidence="16">ATCC30299</strain>
    </source>
</reference>
<evidence type="ECO:0000256" key="5">
    <source>
        <dbReference type="ARBA" id="ARBA00022679"/>
    </source>
</evidence>
<dbReference type="Proteomes" id="UP001162131">
    <property type="component" value="Unassembled WGS sequence"/>
</dbReference>
<dbReference type="FunFam" id="1.10.510.10:FF:000465">
    <property type="entry name" value="Non-specific serine/threonine protein kinase"/>
    <property type="match status" value="1"/>
</dbReference>
<dbReference type="PANTHER" id="PTHR24351">
    <property type="entry name" value="RIBOSOMAL PROTEIN S6 KINASE"/>
    <property type="match status" value="1"/>
</dbReference>
<dbReference type="SUPFAM" id="SSF48403">
    <property type="entry name" value="Ankyrin repeat"/>
    <property type="match status" value="1"/>
</dbReference>
<dbReference type="Pfam" id="PF00069">
    <property type="entry name" value="Pkinase"/>
    <property type="match status" value="1"/>
</dbReference>
<keyword evidence="3" id="KW-0723">Serine/threonine-protein kinase</keyword>
<dbReference type="GO" id="GO:0005524">
    <property type="term" value="F:ATP binding"/>
    <property type="evidence" value="ECO:0007669"/>
    <property type="project" value="UniProtKB-UniRule"/>
</dbReference>
<dbReference type="AlphaFoldDB" id="A0AAU9JNS6"/>
<dbReference type="InterPro" id="IPR011009">
    <property type="entry name" value="Kinase-like_dom_sf"/>
</dbReference>
<evidence type="ECO:0000256" key="2">
    <source>
        <dbReference type="ARBA" id="ARBA00012513"/>
    </source>
</evidence>
<comment type="caution">
    <text evidence="16">The sequence shown here is derived from an EMBL/GenBank/DDBJ whole genome shotgun (WGS) entry which is preliminary data.</text>
</comment>
<feature type="compositionally biased region" description="Polar residues" evidence="13">
    <location>
        <begin position="14"/>
        <end position="34"/>
    </location>
</feature>
<proteinExistence type="inferred from homology"/>
<evidence type="ECO:0000256" key="4">
    <source>
        <dbReference type="ARBA" id="ARBA00022553"/>
    </source>
</evidence>
<dbReference type="PROSITE" id="PS51285">
    <property type="entry name" value="AGC_KINASE_CTER"/>
    <property type="match status" value="1"/>
</dbReference>
<sequence length="655" mass="73980">MEQKQFKDLKKNLKNSTQSKNSSSGAFKNTASSINEEDSTQLAGSEDENFDSFSIMGSISEGVQVQKVPKVEMSPRIPRVEAAPPFKNPGTLPCPFYQDSLQEDFVGKNSDLDKSSETTESTQENNERMNQALWDAADSNQYETCRMLLDKSLNGDMVANVNSHMPDGLTALHLAALKGHVKVCETLLDYGDNTDLNSRDLLQRTPLHLACLHAKLQAAQLLVRSGAFLNAADVDGNTPLHYAVLTEDKEFLHWILCRFPDLSVKNNEGKTAFEMTDKMSIQELAENKRPPPPVLNLTPQRIKIRNSIDELTDFMMQGVSRRNCPFSIPETPQPEKKKISPLDFQAIQQIGKGSFGEVFLVEKKDSHELFAMKILQKSKVMRQNIVKYAMTERNVLSYMRHPFIVGLKYAFQTQNKLFLILDYCPGGDLGSHIAREKRFSETRARIYLCEILAALEELHRRDIIFRDLKPDNVVLDSEGHAMLTDFGLSKEGVLDNFSAKSFCGSVAYLAPEMLKRQGHGKAVDWYLLGVLLYEMLVGIPPYFSHNKDQLFHNIQHSTLKIPTSLSSDAKNLLKGLLQREPSKRLGSRRDAEEIKEHHFFYGINWDSVMRRELRPPRPPKPVVAHGSVPQERVVAAESLVNNETTHLTGWTFVSE</sequence>
<keyword evidence="17" id="KW-1185">Reference proteome</keyword>
<dbReference type="InterPro" id="IPR002110">
    <property type="entry name" value="Ankyrin_rpt"/>
</dbReference>
<keyword evidence="7" id="KW-0418">Kinase</keyword>
<comment type="catalytic activity">
    <reaction evidence="9">
        <text>L-threonyl-[protein] + ATP = O-phospho-L-threonyl-[protein] + ADP + H(+)</text>
        <dbReference type="Rhea" id="RHEA:46608"/>
        <dbReference type="Rhea" id="RHEA-COMP:11060"/>
        <dbReference type="Rhea" id="RHEA-COMP:11605"/>
        <dbReference type="ChEBI" id="CHEBI:15378"/>
        <dbReference type="ChEBI" id="CHEBI:30013"/>
        <dbReference type="ChEBI" id="CHEBI:30616"/>
        <dbReference type="ChEBI" id="CHEBI:61977"/>
        <dbReference type="ChEBI" id="CHEBI:456216"/>
        <dbReference type="EC" id="2.7.11.1"/>
    </reaction>
</comment>
<accession>A0AAU9JNS6</accession>
<feature type="region of interest" description="Disordered" evidence="13">
    <location>
        <begin position="107"/>
        <end position="126"/>
    </location>
</feature>
<dbReference type="Gene3D" id="1.25.40.20">
    <property type="entry name" value="Ankyrin repeat-containing domain"/>
    <property type="match status" value="1"/>
</dbReference>